<feature type="transmembrane region" description="Helical" evidence="5">
    <location>
        <begin position="169"/>
        <end position="189"/>
    </location>
</feature>
<dbReference type="Gene3D" id="1.20.1250.20">
    <property type="entry name" value="MFS general substrate transporter like domains"/>
    <property type="match status" value="2"/>
</dbReference>
<gene>
    <name evidence="7" type="primary">Tret1-2_17</name>
    <name evidence="7" type="ORF">g.53240</name>
</gene>
<dbReference type="PANTHER" id="PTHR48021:SF1">
    <property type="entry name" value="GH07001P-RELATED"/>
    <property type="match status" value="1"/>
</dbReference>
<evidence type="ECO:0000256" key="1">
    <source>
        <dbReference type="ARBA" id="ARBA00004141"/>
    </source>
</evidence>
<feature type="domain" description="Major facilitator superfamily (MFS) profile" evidence="6">
    <location>
        <begin position="16"/>
        <end position="411"/>
    </location>
</feature>
<dbReference type="GO" id="GO:0022857">
    <property type="term" value="F:transmembrane transporter activity"/>
    <property type="evidence" value="ECO:0007669"/>
    <property type="project" value="InterPro"/>
</dbReference>
<dbReference type="SUPFAM" id="SSF103473">
    <property type="entry name" value="MFS general substrate transporter"/>
    <property type="match status" value="1"/>
</dbReference>
<dbReference type="PROSITE" id="PS00217">
    <property type="entry name" value="SUGAR_TRANSPORT_2"/>
    <property type="match status" value="1"/>
</dbReference>
<organism evidence="7">
    <name type="scientific">Lygus hesperus</name>
    <name type="common">Western plant bug</name>
    <dbReference type="NCBI Taxonomy" id="30085"/>
    <lineage>
        <taxon>Eukaryota</taxon>
        <taxon>Metazoa</taxon>
        <taxon>Ecdysozoa</taxon>
        <taxon>Arthropoda</taxon>
        <taxon>Hexapoda</taxon>
        <taxon>Insecta</taxon>
        <taxon>Pterygota</taxon>
        <taxon>Neoptera</taxon>
        <taxon>Paraneoptera</taxon>
        <taxon>Hemiptera</taxon>
        <taxon>Heteroptera</taxon>
        <taxon>Panheteroptera</taxon>
        <taxon>Cimicomorpha</taxon>
        <taxon>Miridae</taxon>
        <taxon>Mirini</taxon>
        <taxon>Lygus</taxon>
    </lineage>
</organism>
<evidence type="ECO:0000256" key="4">
    <source>
        <dbReference type="ARBA" id="ARBA00023136"/>
    </source>
</evidence>
<keyword evidence="2 5" id="KW-0812">Transmembrane</keyword>
<comment type="subcellular location">
    <subcellularLocation>
        <location evidence="1">Membrane</location>
        <topology evidence="1">Multi-pass membrane protein</topology>
    </subcellularLocation>
</comment>
<keyword evidence="4 5" id="KW-0472">Membrane</keyword>
<dbReference type="InterPro" id="IPR005829">
    <property type="entry name" value="Sugar_transporter_CS"/>
</dbReference>
<dbReference type="EMBL" id="GDHC01010319">
    <property type="protein sequence ID" value="JAQ08310.1"/>
    <property type="molecule type" value="Transcribed_RNA"/>
</dbReference>
<dbReference type="Pfam" id="PF00083">
    <property type="entry name" value="Sugar_tr"/>
    <property type="match status" value="1"/>
</dbReference>
<dbReference type="AlphaFoldDB" id="A0A146LPM5"/>
<dbReference type="InterPro" id="IPR050549">
    <property type="entry name" value="MFS_Trehalose_Transporter"/>
</dbReference>
<evidence type="ECO:0000256" key="3">
    <source>
        <dbReference type="ARBA" id="ARBA00022989"/>
    </source>
</evidence>
<feature type="transmembrane region" description="Helical" evidence="5">
    <location>
        <begin position="231"/>
        <end position="252"/>
    </location>
</feature>
<dbReference type="PANTHER" id="PTHR48021">
    <property type="match status" value="1"/>
</dbReference>
<feature type="transmembrane region" description="Helical" evidence="5">
    <location>
        <begin position="326"/>
        <end position="344"/>
    </location>
</feature>
<proteinExistence type="predicted"/>
<evidence type="ECO:0000313" key="7">
    <source>
        <dbReference type="EMBL" id="JAQ08310.1"/>
    </source>
</evidence>
<dbReference type="InterPro" id="IPR005828">
    <property type="entry name" value="MFS_sugar_transport-like"/>
</dbReference>
<evidence type="ECO:0000256" key="2">
    <source>
        <dbReference type="ARBA" id="ARBA00022692"/>
    </source>
</evidence>
<feature type="transmembrane region" description="Helical" evidence="5">
    <location>
        <begin position="20"/>
        <end position="41"/>
    </location>
</feature>
<dbReference type="InterPro" id="IPR020846">
    <property type="entry name" value="MFS_dom"/>
</dbReference>
<evidence type="ECO:0000256" key="5">
    <source>
        <dbReference type="SAM" id="Phobius"/>
    </source>
</evidence>
<keyword evidence="3 5" id="KW-1133">Transmembrane helix</keyword>
<feature type="transmembrane region" description="Helical" evidence="5">
    <location>
        <begin position="143"/>
        <end position="163"/>
    </location>
</feature>
<dbReference type="PROSITE" id="PS50850">
    <property type="entry name" value="MFS"/>
    <property type="match status" value="1"/>
</dbReference>
<dbReference type="PROSITE" id="PS00216">
    <property type="entry name" value="SUGAR_TRANSPORT_1"/>
    <property type="match status" value="1"/>
</dbReference>
<accession>A0A146LPM5</accession>
<evidence type="ECO:0000259" key="6">
    <source>
        <dbReference type="PROSITE" id="PS50850"/>
    </source>
</evidence>
<dbReference type="InterPro" id="IPR036259">
    <property type="entry name" value="MFS_trans_sf"/>
</dbReference>
<dbReference type="GO" id="GO:0016020">
    <property type="term" value="C:membrane"/>
    <property type="evidence" value="ECO:0007669"/>
    <property type="project" value="UniProtKB-SubCell"/>
</dbReference>
<feature type="transmembrane region" description="Helical" evidence="5">
    <location>
        <begin position="293"/>
        <end position="314"/>
    </location>
</feature>
<reference evidence="7" key="1">
    <citation type="journal article" date="2016" name="Gigascience">
        <title>De novo construction of an expanded transcriptome assembly for the western tarnished plant bug, Lygus hesperus.</title>
        <authorList>
            <person name="Tassone E.E."/>
            <person name="Geib S.M."/>
            <person name="Hall B."/>
            <person name="Fabrick J.A."/>
            <person name="Brent C.S."/>
            <person name="Hull J.J."/>
        </authorList>
    </citation>
    <scope>NUCLEOTIDE SEQUENCE</scope>
</reference>
<feature type="transmembrane region" description="Helical" evidence="5">
    <location>
        <begin position="53"/>
        <end position="72"/>
    </location>
</feature>
<feature type="transmembrane region" description="Helical" evidence="5">
    <location>
        <begin position="264"/>
        <end position="286"/>
    </location>
</feature>
<feature type="transmembrane region" description="Helical" evidence="5">
    <location>
        <begin position="356"/>
        <end position="376"/>
    </location>
</feature>
<sequence>MPTSTESDRDFLIYVKVGIIWLAILSGGMSTSFPAIGIPALTDAGIDLTPAQISVVGSVRQAGIIVGALVTGPLLDNYGRRKGILGSIIPGIAGYLVICSSGTITALCIGLLLQGIAMGMMNSAGAVYLAEVVSKEWRGSVTVARNVFMSIGLTITYILGLVIKGNIRLISFVALFIPTIAFLLGFCFIEETKMWAQQSKTGEEKKSFATLYVDFWKALTSRPDVYKPFRILNFVNFLRHTSGVVVITNYTINIIADTGAASDPYIVAIILGFIRTGAAIMSVVLCSFFGRRTIMFCSGILMTVSMIGLALLQYMGGWPKLTPEAFLALFISSSVVFLSISMSLQGEIYPTELRGMCSSATMTLSNVQSVIVLAAYPLLKAWIGFDFVMAIFAVASAGCVLFTFFVVPDTDNKTLEEIGRMFRKNSGLGEASDEMLPLQSVDSPAMKDIVIRRRNSRTLSVTDVLPTPSVEMAPRRTDIKK</sequence>
<feature type="transmembrane region" description="Helical" evidence="5">
    <location>
        <begin position="92"/>
        <end position="113"/>
    </location>
</feature>
<protein>
    <submittedName>
        <fullName evidence="7">Facilitated trehalose transporter Tret1-2</fullName>
    </submittedName>
</protein>
<feature type="transmembrane region" description="Helical" evidence="5">
    <location>
        <begin position="382"/>
        <end position="407"/>
    </location>
</feature>
<name>A0A146LPM5_LYGHE</name>